<dbReference type="Pfam" id="PF03754">
    <property type="entry name" value="At2g31720-like"/>
    <property type="match status" value="1"/>
</dbReference>
<reference evidence="2" key="1">
    <citation type="journal article" date="2019" name="BMC Genomics">
        <title>A new reference genome for Sorghum bicolor reveals high levels of sequence similarity between sweet and grain genotypes: implications for the genetics of sugar metabolism.</title>
        <authorList>
            <person name="Cooper E.A."/>
            <person name="Brenton Z.W."/>
            <person name="Flinn B.S."/>
            <person name="Jenkins J."/>
            <person name="Shu S."/>
            <person name="Flowers D."/>
            <person name="Luo F."/>
            <person name="Wang Y."/>
            <person name="Xia P."/>
            <person name="Barry K."/>
            <person name="Daum C."/>
            <person name="Lipzen A."/>
            <person name="Yoshinaga Y."/>
            <person name="Schmutz J."/>
            <person name="Saski C."/>
            <person name="Vermerris W."/>
            <person name="Kresovich S."/>
        </authorList>
    </citation>
    <scope>NUCLEOTIDE SEQUENCE</scope>
</reference>
<comment type="caution">
    <text evidence="2">The sequence shown here is derived from an EMBL/GenBank/DDBJ whole genome shotgun (WGS) entry which is preliminary data.</text>
</comment>
<dbReference type="AlphaFoldDB" id="A0A921QA65"/>
<name>A0A921QA65_SORBI</name>
<sequence length="104" mass="10957">MDAGGGLGDDAALEALRDVLAALSATAPRLVFKKTLNRADVDPNQARLLIPCRKRGVITDADALAAFLTAEEKDIVRDDGSYPDEGRRRGCRCRPTTGTAGGST</sequence>
<feature type="region of interest" description="Disordered" evidence="1">
    <location>
        <begin position="78"/>
        <end position="104"/>
    </location>
</feature>
<dbReference type="PANTHER" id="PTHR34397">
    <property type="entry name" value="OS05G0237600 PROTEIN"/>
    <property type="match status" value="1"/>
</dbReference>
<dbReference type="GO" id="GO:0003677">
    <property type="term" value="F:DNA binding"/>
    <property type="evidence" value="ECO:0007669"/>
    <property type="project" value="InterPro"/>
</dbReference>
<dbReference type="Proteomes" id="UP000807115">
    <property type="component" value="Chromosome 9"/>
</dbReference>
<protein>
    <submittedName>
        <fullName evidence="2">Uncharacterized protein</fullName>
    </submittedName>
</protein>
<evidence type="ECO:0000313" key="2">
    <source>
        <dbReference type="EMBL" id="KAG0517921.1"/>
    </source>
</evidence>
<evidence type="ECO:0000313" key="3">
    <source>
        <dbReference type="Proteomes" id="UP000807115"/>
    </source>
</evidence>
<evidence type="ECO:0000256" key="1">
    <source>
        <dbReference type="SAM" id="MobiDB-lite"/>
    </source>
</evidence>
<reference evidence="2" key="2">
    <citation type="submission" date="2020-10" db="EMBL/GenBank/DDBJ databases">
        <authorList>
            <person name="Cooper E.A."/>
            <person name="Brenton Z.W."/>
            <person name="Flinn B.S."/>
            <person name="Jenkins J."/>
            <person name="Shu S."/>
            <person name="Flowers D."/>
            <person name="Luo F."/>
            <person name="Wang Y."/>
            <person name="Xia P."/>
            <person name="Barry K."/>
            <person name="Daum C."/>
            <person name="Lipzen A."/>
            <person name="Yoshinaga Y."/>
            <person name="Schmutz J."/>
            <person name="Saski C."/>
            <person name="Vermerris W."/>
            <person name="Kresovich S."/>
        </authorList>
    </citation>
    <scope>NUCLEOTIDE SEQUENCE</scope>
</reference>
<gene>
    <name evidence="2" type="ORF">BDA96_09G130600</name>
</gene>
<dbReference type="EMBL" id="CM027688">
    <property type="protein sequence ID" value="KAG0517921.1"/>
    <property type="molecule type" value="Genomic_DNA"/>
</dbReference>
<organism evidence="2 3">
    <name type="scientific">Sorghum bicolor</name>
    <name type="common">Sorghum</name>
    <name type="synonym">Sorghum vulgare</name>
    <dbReference type="NCBI Taxonomy" id="4558"/>
    <lineage>
        <taxon>Eukaryota</taxon>
        <taxon>Viridiplantae</taxon>
        <taxon>Streptophyta</taxon>
        <taxon>Embryophyta</taxon>
        <taxon>Tracheophyta</taxon>
        <taxon>Spermatophyta</taxon>
        <taxon>Magnoliopsida</taxon>
        <taxon>Liliopsida</taxon>
        <taxon>Poales</taxon>
        <taxon>Poaceae</taxon>
        <taxon>PACMAD clade</taxon>
        <taxon>Panicoideae</taxon>
        <taxon>Andropogonodae</taxon>
        <taxon>Andropogoneae</taxon>
        <taxon>Sorghinae</taxon>
        <taxon>Sorghum</taxon>
    </lineage>
</organism>
<feature type="compositionally biased region" description="Basic and acidic residues" evidence="1">
    <location>
        <begin position="78"/>
        <end position="88"/>
    </location>
</feature>
<dbReference type="InterPro" id="IPR005508">
    <property type="entry name" value="At2g31720-like"/>
</dbReference>
<proteinExistence type="predicted"/>
<accession>A0A921QA65</accession>
<dbReference type="PANTHER" id="PTHR34397:SF22">
    <property type="entry name" value="OS05G0237600 PROTEIN"/>
    <property type="match status" value="1"/>
</dbReference>